<proteinExistence type="predicted"/>
<dbReference type="Proteomes" id="UP000235786">
    <property type="component" value="Unassembled WGS sequence"/>
</dbReference>
<dbReference type="PANTHER" id="PTHR10622">
    <property type="entry name" value="HET DOMAIN-CONTAINING PROTEIN"/>
    <property type="match status" value="1"/>
</dbReference>
<evidence type="ECO:0000313" key="2">
    <source>
        <dbReference type="EMBL" id="PMD40472.1"/>
    </source>
</evidence>
<evidence type="ECO:0000259" key="1">
    <source>
        <dbReference type="Pfam" id="PF06985"/>
    </source>
</evidence>
<dbReference type="AlphaFoldDB" id="A0A2J6RPN1"/>
<evidence type="ECO:0000313" key="3">
    <source>
        <dbReference type="Proteomes" id="UP000235786"/>
    </source>
</evidence>
<name>A0A2J6RPN1_HYAVF</name>
<feature type="domain" description="Heterokaryon incompatibility" evidence="1">
    <location>
        <begin position="16"/>
        <end position="103"/>
    </location>
</feature>
<reference evidence="2 3" key="1">
    <citation type="submission" date="2016-04" db="EMBL/GenBank/DDBJ databases">
        <title>A degradative enzymes factory behind the ericoid mycorrhizal symbiosis.</title>
        <authorList>
            <consortium name="DOE Joint Genome Institute"/>
            <person name="Martino E."/>
            <person name="Morin E."/>
            <person name="Grelet G."/>
            <person name="Kuo A."/>
            <person name="Kohler A."/>
            <person name="Daghino S."/>
            <person name="Barry K."/>
            <person name="Choi C."/>
            <person name="Cichocki N."/>
            <person name="Clum A."/>
            <person name="Copeland A."/>
            <person name="Hainaut M."/>
            <person name="Haridas S."/>
            <person name="Labutti K."/>
            <person name="Lindquist E."/>
            <person name="Lipzen A."/>
            <person name="Khouja H.-R."/>
            <person name="Murat C."/>
            <person name="Ohm R."/>
            <person name="Olson A."/>
            <person name="Spatafora J."/>
            <person name="Veneault-Fourrey C."/>
            <person name="Henrissat B."/>
            <person name="Grigoriev I."/>
            <person name="Martin F."/>
            <person name="Perotto S."/>
        </authorList>
    </citation>
    <scope>NUCLEOTIDE SEQUENCE [LARGE SCALE GENOMIC DNA]</scope>
    <source>
        <strain evidence="2 3">F</strain>
    </source>
</reference>
<dbReference type="PANTHER" id="PTHR10622:SF10">
    <property type="entry name" value="HET DOMAIN-CONTAINING PROTEIN"/>
    <property type="match status" value="1"/>
</dbReference>
<dbReference type="Pfam" id="PF06985">
    <property type="entry name" value="HET"/>
    <property type="match status" value="1"/>
</dbReference>
<keyword evidence="3" id="KW-1185">Reference proteome</keyword>
<dbReference type="InterPro" id="IPR010730">
    <property type="entry name" value="HET"/>
</dbReference>
<dbReference type="STRING" id="1149755.A0A2J6RPN1"/>
<accession>A0A2J6RPN1</accession>
<feature type="non-terminal residue" evidence="2">
    <location>
        <position position="1"/>
    </location>
</feature>
<organism evidence="2 3">
    <name type="scientific">Hyaloscypha variabilis (strain UAMH 11265 / GT02V1 / F)</name>
    <name type="common">Meliniomyces variabilis</name>
    <dbReference type="NCBI Taxonomy" id="1149755"/>
    <lineage>
        <taxon>Eukaryota</taxon>
        <taxon>Fungi</taxon>
        <taxon>Dikarya</taxon>
        <taxon>Ascomycota</taxon>
        <taxon>Pezizomycotina</taxon>
        <taxon>Leotiomycetes</taxon>
        <taxon>Helotiales</taxon>
        <taxon>Hyaloscyphaceae</taxon>
        <taxon>Hyaloscypha</taxon>
        <taxon>Hyaloscypha variabilis</taxon>
    </lineage>
</organism>
<protein>
    <submittedName>
        <fullName evidence="2">HET-domain-containing protein</fullName>
    </submittedName>
</protein>
<gene>
    <name evidence="2" type="ORF">L207DRAFT_624992</name>
</gene>
<sequence>SGFSLTNNLIKDIPPYAILSHTWGADNEEVDFKDLIDGTGKDKAGYQKIRFCAQQAAADGLQYFWVDACCIDKSSSAELSEAINSMYAWYQKAVVCYAYLSDVSLDNIHEARWFKRGWTLQELIAPSNIKFFSKDWDCIGTKSSLQAKLSAITGINESVLAGEDIFEVPVAQRMSWTSKRITTRVEDIAYCLLGYSMSTCLYYTARG</sequence>
<dbReference type="OrthoDB" id="674604at2759"/>
<dbReference type="EMBL" id="KZ613945">
    <property type="protein sequence ID" value="PMD40472.1"/>
    <property type="molecule type" value="Genomic_DNA"/>
</dbReference>